<comment type="subcellular location">
    <subcellularLocation>
        <location evidence="1">Cell projection</location>
        <location evidence="1">Cilium</location>
    </subcellularLocation>
</comment>
<dbReference type="GO" id="GO:0005794">
    <property type="term" value="C:Golgi apparatus"/>
    <property type="evidence" value="ECO:0007669"/>
    <property type="project" value="TreeGrafter"/>
</dbReference>
<reference evidence="7 8" key="1">
    <citation type="journal article" date="2010" name="Nature">
        <title>The Ectocarpus genome and the independent evolution of multicellularity in brown algae.</title>
        <authorList>
            <person name="Cock J.M."/>
            <person name="Sterck L."/>
            <person name="Rouze P."/>
            <person name="Scornet D."/>
            <person name="Allen A.E."/>
            <person name="Amoutzias G."/>
            <person name="Anthouard V."/>
            <person name="Artiguenave F."/>
            <person name="Aury J.M."/>
            <person name="Badger J.H."/>
            <person name="Beszteri B."/>
            <person name="Billiau K."/>
            <person name="Bonnet E."/>
            <person name="Bothwell J.H."/>
            <person name="Bowler C."/>
            <person name="Boyen C."/>
            <person name="Brownlee C."/>
            <person name="Carrano C.J."/>
            <person name="Charrier B."/>
            <person name="Cho G.Y."/>
            <person name="Coelho S.M."/>
            <person name="Collen J."/>
            <person name="Corre E."/>
            <person name="Da Silva C."/>
            <person name="Delage L."/>
            <person name="Delaroque N."/>
            <person name="Dittami S.M."/>
            <person name="Doulbeau S."/>
            <person name="Elias M."/>
            <person name="Farnham G."/>
            <person name="Gachon C.M."/>
            <person name="Gschloessl B."/>
            <person name="Heesch S."/>
            <person name="Jabbari K."/>
            <person name="Jubin C."/>
            <person name="Kawai H."/>
            <person name="Kimura K."/>
            <person name="Kloareg B."/>
            <person name="Kupper F.C."/>
            <person name="Lang D."/>
            <person name="Le Bail A."/>
            <person name="Leblanc C."/>
            <person name="Lerouge P."/>
            <person name="Lohr M."/>
            <person name="Lopez P.J."/>
            <person name="Martens C."/>
            <person name="Maumus F."/>
            <person name="Michel G."/>
            <person name="Miranda-Saavedra D."/>
            <person name="Morales J."/>
            <person name="Moreau H."/>
            <person name="Motomura T."/>
            <person name="Nagasato C."/>
            <person name="Napoli C.A."/>
            <person name="Nelson D.R."/>
            <person name="Nyvall-Collen P."/>
            <person name="Peters A.F."/>
            <person name="Pommier C."/>
            <person name="Potin P."/>
            <person name="Poulain J."/>
            <person name="Quesneville H."/>
            <person name="Read B."/>
            <person name="Rensing S.A."/>
            <person name="Ritter A."/>
            <person name="Rousvoal S."/>
            <person name="Samanta M."/>
            <person name="Samson G."/>
            <person name="Schroeder D.C."/>
            <person name="Segurens B."/>
            <person name="Strittmatter M."/>
            <person name="Tonon T."/>
            <person name="Tregear J.W."/>
            <person name="Valentin K."/>
            <person name="von Dassow P."/>
            <person name="Yamagishi T."/>
            <person name="Van de Peer Y."/>
            <person name="Wincker P."/>
        </authorList>
    </citation>
    <scope>NUCLEOTIDE SEQUENCE [LARGE SCALE GENOMIC DNA]</scope>
    <source>
        <strain evidence="8">Ec32 / CCAP1310/4</strain>
    </source>
</reference>
<comment type="similarity">
    <text evidence="2">Belongs to the IFT57 family.</text>
</comment>
<dbReference type="GO" id="GO:0005815">
    <property type="term" value="C:microtubule organizing center"/>
    <property type="evidence" value="ECO:0007669"/>
    <property type="project" value="TreeGrafter"/>
</dbReference>
<dbReference type="OrthoDB" id="10637229at2759"/>
<feature type="compositionally biased region" description="Low complexity" evidence="6">
    <location>
        <begin position="100"/>
        <end position="115"/>
    </location>
</feature>
<dbReference type="GO" id="GO:0042073">
    <property type="term" value="P:intraciliary transport"/>
    <property type="evidence" value="ECO:0007669"/>
    <property type="project" value="TreeGrafter"/>
</dbReference>
<evidence type="ECO:0000256" key="6">
    <source>
        <dbReference type="SAM" id="MobiDB-lite"/>
    </source>
</evidence>
<evidence type="ECO:0000313" key="8">
    <source>
        <dbReference type="Proteomes" id="UP000002630"/>
    </source>
</evidence>
<evidence type="ECO:0000256" key="4">
    <source>
        <dbReference type="ARBA" id="ARBA00023273"/>
    </source>
</evidence>
<dbReference type="Proteomes" id="UP000002630">
    <property type="component" value="Linkage Group LG26"/>
</dbReference>
<feature type="region of interest" description="Disordered" evidence="6">
    <location>
        <begin position="152"/>
        <end position="171"/>
    </location>
</feature>
<feature type="compositionally biased region" description="Low complexity" evidence="6">
    <location>
        <begin position="466"/>
        <end position="500"/>
    </location>
</feature>
<dbReference type="EMBL" id="FN649751">
    <property type="protein sequence ID" value="CBN75365.1"/>
    <property type="molecule type" value="Genomic_DNA"/>
</dbReference>
<evidence type="ECO:0000256" key="2">
    <source>
        <dbReference type="ARBA" id="ARBA00009415"/>
    </source>
</evidence>
<feature type="coiled-coil region" evidence="5">
    <location>
        <begin position="335"/>
        <end position="386"/>
    </location>
</feature>
<gene>
    <name evidence="7" type="ORF">Esi_0090_0043</name>
</gene>
<dbReference type="PANTHER" id="PTHR16011:SF0">
    <property type="entry name" value="INTRAFLAGELLAR TRANSPORT PROTEIN 57 HOMOLOG"/>
    <property type="match status" value="1"/>
</dbReference>
<feature type="region of interest" description="Disordered" evidence="6">
    <location>
        <begin position="90"/>
        <end position="115"/>
    </location>
</feature>
<dbReference type="GO" id="GO:0030992">
    <property type="term" value="C:intraciliary transport particle B"/>
    <property type="evidence" value="ECO:0007669"/>
    <property type="project" value="TreeGrafter"/>
</dbReference>
<protein>
    <submittedName>
        <fullName evidence="7">Uncharacterized protein</fullName>
    </submittedName>
</protein>
<dbReference type="EMBL" id="FN649138">
    <property type="protein sequence ID" value="CBN75365.1"/>
    <property type="molecule type" value="Genomic_DNA"/>
</dbReference>
<dbReference type="PANTHER" id="PTHR16011">
    <property type="entry name" value="IFT57/HIPPI"/>
    <property type="match status" value="1"/>
</dbReference>
<dbReference type="InParanoid" id="D8LTX5"/>
<feature type="compositionally biased region" description="Gly residues" evidence="6">
    <location>
        <begin position="501"/>
        <end position="512"/>
    </location>
</feature>
<proteinExistence type="inferred from homology"/>
<dbReference type="GO" id="GO:0005929">
    <property type="term" value="C:cilium"/>
    <property type="evidence" value="ECO:0007669"/>
    <property type="project" value="UniProtKB-SubCell"/>
</dbReference>
<dbReference type="InterPro" id="IPR019530">
    <property type="entry name" value="Intra-flagellar_transport_57"/>
</dbReference>
<feature type="region of interest" description="Disordered" evidence="6">
    <location>
        <begin position="245"/>
        <end position="278"/>
    </location>
</feature>
<evidence type="ECO:0000256" key="1">
    <source>
        <dbReference type="ARBA" id="ARBA00004138"/>
    </source>
</evidence>
<keyword evidence="8" id="KW-1185">Reference proteome</keyword>
<evidence type="ECO:0000313" key="7">
    <source>
        <dbReference type="EMBL" id="CBN75365.1"/>
    </source>
</evidence>
<accession>D8LTX5</accession>
<evidence type="ECO:0000256" key="3">
    <source>
        <dbReference type="ARBA" id="ARBA00023069"/>
    </source>
</evidence>
<keyword evidence="5" id="KW-0175">Coiled coil</keyword>
<feature type="compositionally biased region" description="Gly residues" evidence="6">
    <location>
        <begin position="452"/>
        <end position="464"/>
    </location>
</feature>
<evidence type="ECO:0000256" key="5">
    <source>
        <dbReference type="SAM" id="Coils"/>
    </source>
</evidence>
<keyword evidence="4" id="KW-0966">Cell projection</keyword>
<dbReference type="AlphaFoldDB" id="D8LTX5"/>
<organism evidence="7 8">
    <name type="scientific">Ectocarpus siliculosus</name>
    <name type="common">Brown alga</name>
    <name type="synonym">Conferva siliculosa</name>
    <dbReference type="NCBI Taxonomy" id="2880"/>
    <lineage>
        <taxon>Eukaryota</taxon>
        <taxon>Sar</taxon>
        <taxon>Stramenopiles</taxon>
        <taxon>Ochrophyta</taxon>
        <taxon>PX clade</taxon>
        <taxon>Phaeophyceae</taxon>
        <taxon>Ectocarpales</taxon>
        <taxon>Ectocarpaceae</taxon>
        <taxon>Ectocarpus</taxon>
    </lineage>
</organism>
<name>D8LTX5_ECTSI</name>
<dbReference type="GO" id="GO:1905515">
    <property type="term" value="P:non-motile cilium assembly"/>
    <property type="evidence" value="ECO:0007669"/>
    <property type="project" value="TreeGrafter"/>
</dbReference>
<feature type="region of interest" description="Disordered" evidence="6">
    <location>
        <begin position="431"/>
        <end position="514"/>
    </location>
</feature>
<sequence>MPPLSRLHFAVPGADSGGGCDDGGERGSDRPLFPSCQEHFLDFVALSKWLLEQLGGGGGGYAGFESAATDAPVAVCADILQACQRLGFEPSQPDEEVGEAVGTGSPSPSAASPAAATVSPTNLAVGSGTAVLELLGWLSHAVLIKFGSSTDDGHVGGGGGGSGDSEDGEAVSCPWGKGSSTDGLAFMGSMIEPTVDPAEWRAEQERVAPRLARAAPPAGSLEVGTYSWASRVEVFSKAAAVISSATAGGDSPPQAVAATPRSTTPGGQGNGYGDGYSSIGGKHRKDCLESMLVRHRGEVLQQLMAMTAGEQRVNNLHGGGSTGGGGGSGNLPCFQEEALLLRDQERALLEELEERKARVAALTIELRDAEAAVDETEVEVREAAADCSDPTKLFKTKSAIRQLKADVKAMDVLIGAKSATFLGKQQGVQRAAREAEHSAPVGSRWGGLNSRAGGGEGGGGGGGARTTLSTPSPSVSPALVAGSSSTEATTNTASTPSSGSSRGGSGGVGVGGVVRLLGKPKAPEVGDGAGGPRRGGVLIQAAMRLLATGQGNATATATQGRAEAEAEVQAQAWAEAGAGGNNQDHQMLAGNNCIHGDDWLDEKERE</sequence>
<keyword evidence="3" id="KW-0969">Cilium</keyword>